<reference evidence="10 11" key="1">
    <citation type="submission" date="2019-01" db="EMBL/GenBank/DDBJ databases">
        <authorList>
            <person name="Sayadi A."/>
        </authorList>
    </citation>
    <scope>NUCLEOTIDE SEQUENCE [LARGE SCALE GENOMIC DNA]</scope>
</reference>
<organism evidence="10 11">
    <name type="scientific">Callosobruchus maculatus</name>
    <name type="common">Southern cowpea weevil</name>
    <name type="synonym">Pulse bruchid</name>
    <dbReference type="NCBI Taxonomy" id="64391"/>
    <lineage>
        <taxon>Eukaryota</taxon>
        <taxon>Metazoa</taxon>
        <taxon>Ecdysozoa</taxon>
        <taxon>Arthropoda</taxon>
        <taxon>Hexapoda</taxon>
        <taxon>Insecta</taxon>
        <taxon>Pterygota</taxon>
        <taxon>Neoptera</taxon>
        <taxon>Endopterygota</taxon>
        <taxon>Coleoptera</taxon>
        <taxon>Polyphaga</taxon>
        <taxon>Cucujiformia</taxon>
        <taxon>Chrysomeloidea</taxon>
        <taxon>Chrysomelidae</taxon>
        <taxon>Bruchinae</taxon>
        <taxon>Bruchini</taxon>
        <taxon>Callosobruchus</taxon>
    </lineage>
</organism>
<dbReference type="Pfam" id="PF16185">
    <property type="entry name" value="MTABC_N"/>
    <property type="match status" value="1"/>
</dbReference>
<evidence type="ECO:0000256" key="4">
    <source>
        <dbReference type="ARBA" id="ARBA00022692"/>
    </source>
</evidence>
<dbReference type="GO" id="GO:0005886">
    <property type="term" value="C:plasma membrane"/>
    <property type="evidence" value="ECO:0007669"/>
    <property type="project" value="UniProtKB-SubCell"/>
</dbReference>
<protein>
    <recommendedName>
        <fullName evidence="9">ATP-binding cassette sub-family B member 6 N-terminal five TM domain-containing protein</fullName>
    </recommendedName>
</protein>
<sequence>MYPKHTGGERIANTSTKQKSRVKFENIAVDVNFKERSDNQSTWKNFWKKAKILSPFLWPKKDFSLQFRVIVCFLLLAAGRVVNLYLTVWLRPKKK</sequence>
<keyword evidence="7 8" id="KW-0472">Membrane</keyword>
<name>A0A653DE48_CALMS</name>
<dbReference type="Gene3D" id="1.20.1560.10">
    <property type="entry name" value="ABC transporter type 1, transmembrane domain"/>
    <property type="match status" value="1"/>
</dbReference>
<evidence type="ECO:0000256" key="1">
    <source>
        <dbReference type="ARBA" id="ARBA00004651"/>
    </source>
</evidence>
<proteinExistence type="predicted"/>
<dbReference type="GO" id="GO:0005524">
    <property type="term" value="F:ATP binding"/>
    <property type="evidence" value="ECO:0007669"/>
    <property type="project" value="InterPro"/>
</dbReference>
<evidence type="ECO:0000313" key="10">
    <source>
        <dbReference type="EMBL" id="VEN58268.1"/>
    </source>
</evidence>
<keyword evidence="5" id="KW-1278">Translocase</keyword>
<evidence type="ECO:0000313" key="11">
    <source>
        <dbReference type="Proteomes" id="UP000410492"/>
    </source>
</evidence>
<gene>
    <name evidence="10" type="ORF">CALMAC_LOCUS16668</name>
</gene>
<accession>A0A653DE48</accession>
<dbReference type="InterPro" id="IPR036640">
    <property type="entry name" value="ABC1_TM_sf"/>
</dbReference>
<keyword evidence="2" id="KW-0813">Transport</keyword>
<evidence type="ECO:0000256" key="3">
    <source>
        <dbReference type="ARBA" id="ARBA00022475"/>
    </source>
</evidence>
<dbReference type="EMBL" id="CAACVG010011519">
    <property type="protein sequence ID" value="VEN58268.1"/>
    <property type="molecule type" value="Genomic_DNA"/>
</dbReference>
<evidence type="ECO:0000256" key="5">
    <source>
        <dbReference type="ARBA" id="ARBA00022967"/>
    </source>
</evidence>
<evidence type="ECO:0000259" key="9">
    <source>
        <dbReference type="Pfam" id="PF16185"/>
    </source>
</evidence>
<dbReference type="InterPro" id="IPR032410">
    <property type="entry name" value="ABCB6_N"/>
</dbReference>
<evidence type="ECO:0000256" key="6">
    <source>
        <dbReference type="ARBA" id="ARBA00022989"/>
    </source>
</evidence>
<keyword evidence="4 8" id="KW-0812">Transmembrane</keyword>
<evidence type="ECO:0000256" key="8">
    <source>
        <dbReference type="SAM" id="Phobius"/>
    </source>
</evidence>
<feature type="domain" description="ATP-binding cassette sub-family B member 6 N-terminal five TM" evidence="9">
    <location>
        <begin position="32"/>
        <end position="59"/>
    </location>
</feature>
<evidence type="ECO:0000256" key="2">
    <source>
        <dbReference type="ARBA" id="ARBA00022448"/>
    </source>
</evidence>
<keyword evidence="3" id="KW-1003">Cell membrane</keyword>
<keyword evidence="6 8" id="KW-1133">Transmembrane helix</keyword>
<dbReference type="OrthoDB" id="6500128at2759"/>
<comment type="subcellular location">
    <subcellularLocation>
        <location evidence="1">Cell membrane</location>
        <topology evidence="1">Multi-pass membrane protein</topology>
    </subcellularLocation>
</comment>
<dbReference type="Proteomes" id="UP000410492">
    <property type="component" value="Unassembled WGS sequence"/>
</dbReference>
<dbReference type="AlphaFoldDB" id="A0A653DE48"/>
<evidence type="ECO:0000256" key="7">
    <source>
        <dbReference type="ARBA" id="ARBA00023136"/>
    </source>
</evidence>
<keyword evidence="11" id="KW-1185">Reference proteome</keyword>
<feature type="transmembrane region" description="Helical" evidence="8">
    <location>
        <begin position="65"/>
        <end position="90"/>
    </location>
</feature>